<name>A0ABQ9GC04_9NEOP</name>
<gene>
    <name evidence="3" type="ORF">PR048_028801</name>
</gene>
<evidence type="ECO:0000259" key="2">
    <source>
        <dbReference type="Pfam" id="PF03184"/>
    </source>
</evidence>
<dbReference type="Proteomes" id="UP001159363">
    <property type="component" value="Chromosome 12"/>
</dbReference>
<dbReference type="InterPro" id="IPR004875">
    <property type="entry name" value="DDE_SF_endonuclease_dom"/>
</dbReference>
<feature type="domain" description="DDE-1" evidence="2">
    <location>
        <begin position="36"/>
        <end position="110"/>
    </location>
</feature>
<evidence type="ECO:0000256" key="1">
    <source>
        <dbReference type="SAM" id="MobiDB-lite"/>
    </source>
</evidence>
<evidence type="ECO:0000313" key="4">
    <source>
        <dbReference type="Proteomes" id="UP001159363"/>
    </source>
</evidence>
<dbReference type="Pfam" id="PF03184">
    <property type="entry name" value="DDE_1"/>
    <property type="match status" value="1"/>
</dbReference>
<reference evidence="3 4" key="1">
    <citation type="submission" date="2023-02" db="EMBL/GenBank/DDBJ databases">
        <title>LHISI_Scaffold_Assembly.</title>
        <authorList>
            <person name="Stuart O.P."/>
            <person name="Cleave R."/>
            <person name="Magrath M.J.L."/>
            <person name="Mikheyev A.S."/>
        </authorList>
    </citation>
    <scope>NUCLEOTIDE SEQUENCE [LARGE SCALE GENOMIC DNA]</scope>
    <source>
        <strain evidence="3">Daus_M_001</strain>
        <tissue evidence="3">Leg muscle</tissue>
    </source>
</reference>
<accession>A0ABQ9GC04</accession>
<keyword evidence="4" id="KW-1185">Reference proteome</keyword>
<organism evidence="3 4">
    <name type="scientific">Dryococelus australis</name>
    <dbReference type="NCBI Taxonomy" id="614101"/>
    <lineage>
        <taxon>Eukaryota</taxon>
        <taxon>Metazoa</taxon>
        <taxon>Ecdysozoa</taxon>
        <taxon>Arthropoda</taxon>
        <taxon>Hexapoda</taxon>
        <taxon>Insecta</taxon>
        <taxon>Pterygota</taxon>
        <taxon>Neoptera</taxon>
        <taxon>Polyneoptera</taxon>
        <taxon>Phasmatodea</taxon>
        <taxon>Verophasmatodea</taxon>
        <taxon>Anareolatae</taxon>
        <taxon>Phasmatidae</taxon>
        <taxon>Eurycanthinae</taxon>
        <taxon>Dryococelus</taxon>
    </lineage>
</organism>
<protein>
    <recommendedName>
        <fullName evidence="2">DDE-1 domain-containing protein</fullName>
    </recommendedName>
</protein>
<dbReference type="EMBL" id="JARBHB010000013">
    <property type="protein sequence ID" value="KAJ8869793.1"/>
    <property type="molecule type" value="Genomic_DNA"/>
</dbReference>
<comment type="caution">
    <text evidence="3">The sequence shown here is derived from an EMBL/GenBank/DDBJ whole genome shotgun (WGS) entry which is preliminary data.</text>
</comment>
<feature type="region of interest" description="Disordered" evidence="1">
    <location>
        <begin position="118"/>
        <end position="141"/>
    </location>
</feature>
<sequence>MGNADETAVYFDMPSNTTAEAKCETLRTMKNRVLQAPEVKEVQNMNTDLVGIPSGTTNQLQVLDVVVNKPFKDHLQQQYNDWLPHFPTAKKIFFLHLANWISATWRRITPESNICWQDVSDSDGNSSSGGTGSSITISDDQ</sequence>
<evidence type="ECO:0000313" key="3">
    <source>
        <dbReference type="EMBL" id="KAJ8869793.1"/>
    </source>
</evidence>
<proteinExistence type="predicted"/>